<dbReference type="STRING" id="52586.A0A0B1P656"/>
<dbReference type="Proteomes" id="UP000030854">
    <property type="component" value="Unassembled WGS sequence"/>
</dbReference>
<evidence type="ECO:0000256" key="1">
    <source>
        <dbReference type="SAM" id="MobiDB-lite"/>
    </source>
</evidence>
<feature type="compositionally biased region" description="Basic residues" evidence="1">
    <location>
        <begin position="99"/>
        <end position="108"/>
    </location>
</feature>
<feature type="compositionally biased region" description="Acidic residues" evidence="1">
    <location>
        <begin position="180"/>
        <end position="191"/>
    </location>
</feature>
<dbReference type="EMBL" id="JNVN01002097">
    <property type="protein sequence ID" value="KHJ32421.1"/>
    <property type="molecule type" value="Genomic_DNA"/>
</dbReference>
<dbReference type="OMA" id="CGIRKIW"/>
<name>A0A0B1P656_UNCNE</name>
<dbReference type="AlphaFoldDB" id="A0A0B1P656"/>
<proteinExistence type="predicted"/>
<reference evidence="2 3" key="1">
    <citation type="journal article" date="2014" name="BMC Genomics">
        <title>Adaptive genomic structural variation in the grape powdery mildew pathogen, Erysiphe necator.</title>
        <authorList>
            <person name="Jones L."/>
            <person name="Riaz S."/>
            <person name="Morales-Cruz A."/>
            <person name="Amrine K.C."/>
            <person name="McGuire B."/>
            <person name="Gubler W.D."/>
            <person name="Walker M.A."/>
            <person name="Cantu D."/>
        </authorList>
    </citation>
    <scope>NUCLEOTIDE SEQUENCE [LARGE SCALE GENOMIC DNA]</scope>
    <source>
        <strain evidence="3">c</strain>
    </source>
</reference>
<protein>
    <submittedName>
        <fullName evidence="2">Putative transcriptional regulator</fullName>
    </submittedName>
</protein>
<comment type="caution">
    <text evidence="2">The sequence shown here is derived from an EMBL/GenBank/DDBJ whole genome shotgun (WGS) entry which is preliminary data.</text>
</comment>
<dbReference type="PANTHER" id="PTHR15410">
    <property type="entry name" value="HIRA-INTERACTING PROTEIN 3"/>
    <property type="match status" value="1"/>
</dbReference>
<organism evidence="2 3">
    <name type="scientific">Uncinula necator</name>
    <name type="common">Grape powdery mildew</name>
    <dbReference type="NCBI Taxonomy" id="52586"/>
    <lineage>
        <taxon>Eukaryota</taxon>
        <taxon>Fungi</taxon>
        <taxon>Dikarya</taxon>
        <taxon>Ascomycota</taxon>
        <taxon>Pezizomycotina</taxon>
        <taxon>Leotiomycetes</taxon>
        <taxon>Erysiphales</taxon>
        <taxon>Erysiphaceae</taxon>
        <taxon>Erysiphe</taxon>
    </lineage>
</organism>
<feature type="region of interest" description="Disordered" evidence="1">
    <location>
        <begin position="94"/>
        <end position="210"/>
    </location>
</feature>
<feature type="compositionally biased region" description="Basic and acidic residues" evidence="1">
    <location>
        <begin position="450"/>
        <end position="461"/>
    </location>
</feature>
<evidence type="ECO:0000313" key="3">
    <source>
        <dbReference type="Proteomes" id="UP000030854"/>
    </source>
</evidence>
<evidence type="ECO:0000313" key="2">
    <source>
        <dbReference type="EMBL" id="KHJ32421.1"/>
    </source>
</evidence>
<dbReference type="PANTHER" id="PTHR15410:SF2">
    <property type="entry name" value="HIRA-INTERACTING PROTEIN 3"/>
    <property type="match status" value="1"/>
</dbReference>
<keyword evidence="3" id="KW-1185">Reference proteome</keyword>
<feature type="region of interest" description="Disordered" evidence="1">
    <location>
        <begin position="440"/>
        <end position="512"/>
    </location>
</feature>
<gene>
    <name evidence="2" type="ORF">EV44_g1705</name>
</gene>
<feature type="compositionally biased region" description="Polar residues" evidence="1">
    <location>
        <begin position="159"/>
        <end position="173"/>
    </location>
</feature>
<feature type="compositionally biased region" description="Basic and acidic residues" evidence="1">
    <location>
        <begin position="109"/>
        <end position="118"/>
    </location>
</feature>
<accession>A0A0B1P656</accession>
<dbReference type="GO" id="GO:0005634">
    <property type="term" value="C:nucleus"/>
    <property type="evidence" value="ECO:0007669"/>
    <property type="project" value="TreeGrafter"/>
</dbReference>
<dbReference type="InterPro" id="IPR037647">
    <property type="entry name" value="HIRIP3"/>
</dbReference>
<sequence length="512" mass="58040">MTHLNRNIVLEKLKQVTIETFHSADRDHLTVKSVRDQVEEDLELEQGALRSKDWKIESKSIIEKTVQQLLETEEKEQCSCDNISFDESSVSPAHFTKTTVKRQKFKKRSLQDTKDDKGPRKRTKKKTSSSGVERSTITHNGSSSSENEEESKLEKNKSTKPSYNRRTLNSLPSEQKAELSSEDELNEEMQPEDLKIRKGKLQPDSTVDGEEQSAINDIIQNGEASEFRAEDQNRDMISPLLNPGIAQTKQISLTETKIDSHSSQLRNKGIEVVVMSDTTSDVNDHLVEKDLNVPQNSDDKAMESDMSIVIDEEPLEKKRRKKKGSKEEIIKAGKLKKEGNKASSHSLKKNDKIASLEEMTLKKLQSQLRKCGVKKIWHFELKEYGEDTRAKINHLQKALKDIGMQGRFSEAKAREIKESRELKADLEAVKEGDMKWGLTKSRKNGILDGNGREEEVIHEADSEGELDSEKEESNGKILRNKLASGKLKSALQQSRRRSTALDWLGDEESSEG</sequence>
<feature type="compositionally biased region" description="Polar residues" evidence="1">
    <location>
        <begin position="132"/>
        <end position="141"/>
    </location>
</feature>
<dbReference type="HOGENOM" id="CLU_033002_0_0_1"/>